<feature type="transmembrane region" description="Helical" evidence="6">
    <location>
        <begin position="84"/>
        <end position="104"/>
    </location>
</feature>
<evidence type="ECO:0000259" key="7">
    <source>
        <dbReference type="PROSITE" id="PS50850"/>
    </source>
</evidence>
<evidence type="ECO:0000256" key="3">
    <source>
        <dbReference type="ARBA" id="ARBA00022692"/>
    </source>
</evidence>
<dbReference type="PROSITE" id="PS50850">
    <property type="entry name" value="MFS"/>
    <property type="match status" value="1"/>
</dbReference>
<reference evidence="8" key="1">
    <citation type="journal article" date="2023" name="Mol. Phylogenet. Evol.">
        <title>Genome-scale phylogeny and comparative genomics of the fungal order Sordariales.</title>
        <authorList>
            <person name="Hensen N."/>
            <person name="Bonometti L."/>
            <person name="Westerberg I."/>
            <person name="Brannstrom I.O."/>
            <person name="Guillou S."/>
            <person name="Cros-Aarteil S."/>
            <person name="Calhoun S."/>
            <person name="Haridas S."/>
            <person name="Kuo A."/>
            <person name="Mondo S."/>
            <person name="Pangilinan J."/>
            <person name="Riley R."/>
            <person name="LaButti K."/>
            <person name="Andreopoulos B."/>
            <person name="Lipzen A."/>
            <person name="Chen C."/>
            <person name="Yan M."/>
            <person name="Daum C."/>
            <person name="Ng V."/>
            <person name="Clum A."/>
            <person name="Steindorff A."/>
            <person name="Ohm R.A."/>
            <person name="Martin F."/>
            <person name="Silar P."/>
            <person name="Natvig D.O."/>
            <person name="Lalanne C."/>
            <person name="Gautier V."/>
            <person name="Ament-Velasquez S.L."/>
            <person name="Kruys A."/>
            <person name="Hutchinson M.I."/>
            <person name="Powell A.J."/>
            <person name="Barry K."/>
            <person name="Miller A.N."/>
            <person name="Grigoriev I.V."/>
            <person name="Debuchy R."/>
            <person name="Gladieux P."/>
            <person name="Hiltunen Thoren M."/>
            <person name="Johannesson H."/>
        </authorList>
    </citation>
    <scope>NUCLEOTIDE SEQUENCE</scope>
    <source>
        <strain evidence="8">CBS 955.72</strain>
    </source>
</reference>
<evidence type="ECO:0000256" key="4">
    <source>
        <dbReference type="ARBA" id="ARBA00022989"/>
    </source>
</evidence>
<keyword evidence="9" id="KW-1185">Reference proteome</keyword>
<feature type="transmembrane region" description="Helical" evidence="6">
    <location>
        <begin position="324"/>
        <end position="344"/>
    </location>
</feature>
<feature type="transmembrane region" description="Helical" evidence="6">
    <location>
        <begin position="481"/>
        <end position="500"/>
    </location>
</feature>
<sequence>MWVSAQAPLYLFAAAPVYIYRELGGVDHWIWFITANLLATAVISPFVGALSDVFGRRWAALLGSMFIIIGQVVCGTAHNMDIFIAGMALSGIGTGINELTAIAGTAELVPTSQRGYYVAVIVLTILPFMPSVLYAQLIASRSTWRYIAFLTSGTALVGLVMTFLFYKPPAPAAPMEGKKALLRKTDLTGGLLSIIGLAGLEIGLLGGGYQHPWGSAHVLAPLIIGILFIVFFVIWEFWITENPMLPRRLGKAPRTLILTIIITTISGANFFAVLMLWPGEAYNVYGHNPIGIGIRGLPFAFGTLTGCFISLVLISRLGGANIRYILLGASILMTAGCGGLAVARPDNISTVYPILFLAGLGVGGIIVPPSTMATFICPSDLIATITALTIAVRIVGGAIGYAVYYNVFANKLGPALVAGLGEACAKVGITDMKVIGGVVGLTAAGLIPELEGLLAKAGVDEAGRQAIVATGQVIYATAYPWVYYCSIAFGGVAILASMFLEDISEFVDDNIAVVI</sequence>
<evidence type="ECO:0000256" key="6">
    <source>
        <dbReference type="SAM" id="Phobius"/>
    </source>
</evidence>
<feature type="domain" description="Major facilitator superfamily (MFS) profile" evidence="7">
    <location>
        <begin position="1"/>
        <end position="451"/>
    </location>
</feature>
<evidence type="ECO:0000256" key="2">
    <source>
        <dbReference type="ARBA" id="ARBA00022448"/>
    </source>
</evidence>
<proteinExistence type="predicted"/>
<feature type="transmembrane region" description="Helical" evidence="6">
    <location>
        <begin position="187"/>
        <end position="209"/>
    </location>
</feature>
<dbReference type="EMBL" id="JAUIQD010000001">
    <property type="protein sequence ID" value="KAK3363611.1"/>
    <property type="molecule type" value="Genomic_DNA"/>
</dbReference>
<feature type="transmembrane region" description="Helical" evidence="6">
    <location>
        <begin position="256"/>
        <end position="277"/>
    </location>
</feature>
<evidence type="ECO:0000313" key="8">
    <source>
        <dbReference type="EMBL" id="KAK3363611.1"/>
    </source>
</evidence>
<feature type="transmembrane region" description="Helical" evidence="6">
    <location>
        <begin position="29"/>
        <end position="51"/>
    </location>
</feature>
<feature type="transmembrane region" description="Helical" evidence="6">
    <location>
        <begin position="215"/>
        <end position="235"/>
    </location>
</feature>
<comment type="subcellular location">
    <subcellularLocation>
        <location evidence="1">Membrane</location>
        <topology evidence="1">Multi-pass membrane protein</topology>
    </subcellularLocation>
</comment>
<comment type="caution">
    <text evidence="8">The sequence shown here is derived from an EMBL/GenBank/DDBJ whole genome shotgun (WGS) entry which is preliminary data.</text>
</comment>
<dbReference type="Gene3D" id="1.20.1250.20">
    <property type="entry name" value="MFS general substrate transporter like domains"/>
    <property type="match status" value="1"/>
</dbReference>
<keyword evidence="2" id="KW-0813">Transport</keyword>
<gene>
    <name evidence="8" type="ORF">B0T25DRAFT_49624</name>
</gene>
<feature type="transmembrane region" description="Helical" evidence="6">
    <location>
        <begin position="144"/>
        <end position="166"/>
    </location>
</feature>
<dbReference type="GO" id="GO:0022857">
    <property type="term" value="F:transmembrane transporter activity"/>
    <property type="evidence" value="ECO:0007669"/>
    <property type="project" value="InterPro"/>
</dbReference>
<dbReference type="InterPro" id="IPR036259">
    <property type="entry name" value="MFS_trans_sf"/>
</dbReference>
<evidence type="ECO:0000256" key="5">
    <source>
        <dbReference type="ARBA" id="ARBA00023136"/>
    </source>
</evidence>
<name>A0AAJ0HVE7_9PEZI</name>
<dbReference type="Pfam" id="PF06609">
    <property type="entry name" value="TRI12"/>
    <property type="match status" value="1"/>
</dbReference>
<feature type="transmembrane region" description="Helical" evidence="6">
    <location>
        <begin position="58"/>
        <end position="78"/>
    </location>
</feature>
<keyword evidence="5 6" id="KW-0472">Membrane</keyword>
<dbReference type="InterPro" id="IPR020846">
    <property type="entry name" value="MFS_dom"/>
</dbReference>
<dbReference type="AlphaFoldDB" id="A0AAJ0HVE7"/>
<dbReference type="PANTHER" id="PTHR23501">
    <property type="entry name" value="MAJOR FACILITATOR SUPERFAMILY"/>
    <property type="match status" value="1"/>
</dbReference>
<dbReference type="PANTHER" id="PTHR23501:SF109">
    <property type="entry name" value="MAJOR FACILITATOR SUPERFAMILY (MFS) PROFILE DOMAIN-CONTAINING PROTEIN-RELATED"/>
    <property type="match status" value="1"/>
</dbReference>
<feature type="transmembrane region" description="Helical" evidence="6">
    <location>
        <begin position="381"/>
        <end position="404"/>
    </location>
</feature>
<evidence type="ECO:0000256" key="1">
    <source>
        <dbReference type="ARBA" id="ARBA00004141"/>
    </source>
</evidence>
<dbReference type="GO" id="GO:0005886">
    <property type="term" value="C:plasma membrane"/>
    <property type="evidence" value="ECO:0007669"/>
    <property type="project" value="TreeGrafter"/>
</dbReference>
<organism evidence="8 9">
    <name type="scientific">Lasiosphaeria hispida</name>
    <dbReference type="NCBI Taxonomy" id="260671"/>
    <lineage>
        <taxon>Eukaryota</taxon>
        <taxon>Fungi</taxon>
        <taxon>Dikarya</taxon>
        <taxon>Ascomycota</taxon>
        <taxon>Pezizomycotina</taxon>
        <taxon>Sordariomycetes</taxon>
        <taxon>Sordariomycetidae</taxon>
        <taxon>Sordariales</taxon>
        <taxon>Lasiosphaeriaceae</taxon>
        <taxon>Lasiosphaeria</taxon>
    </lineage>
</organism>
<dbReference type="InterPro" id="IPR005829">
    <property type="entry name" value="Sugar_transporter_CS"/>
</dbReference>
<dbReference type="Proteomes" id="UP001275084">
    <property type="component" value="Unassembled WGS sequence"/>
</dbReference>
<evidence type="ECO:0000313" key="9">
    <source>
        <dbReference type="Proteomes" id="UP001275084"/>
    </source>
</evidence>
<dbReference type="InterPro" id="IPR010573">
    <property type="entry name" value="MFS_Str1/Tri12-like"/>
</dbReference>
<keyword evidence="4 6" id="KW-1133">Transmembrane helix</keyword>
<feature type="transmembrane region" description="Helical" evidence="6">
    <location>
        <begin position="297"/>
        <end position="317"/>
    </location>
</feature>
<keyword evidence="3 6" id="KW-0812">Transmembrane</keyword>
<feature type="transmembrane region" description="Helical" evidence="6">
    <location>
        <begin position="350"/>
        <end position="369"/>
    </location>
</feature>
<protein>
    <submittedName>
        <fullName evidence="8">Fungal trichothecene efflux pump</fullName>
    </submittedName>
</protein>
<dbReference type="PROSITE" id="PS00216">
    <property type="entry name" value="SUGAR_TRANSPORT_1"/>
    <property type="match status" value="1"/>
</dbReference>
<feature type="transmembrane region" description="Helical" evidence="6">
    <location>
        <begin position="116"/>
        <end position="138"/>
    </location>
</feature>
<reference evidence="8" key="2">
    <citation type="submission" date="2023-06" db="EMBL/GenBank/DDBJ databases">
        <authorList>
            <consortium name="Lawrence Berkeley National Laboratory"/>
            <person name="Haridas S."/>
            <person name="Hensen N."/>
            <person name="Bonometti L."/>
            <person name="Westerberg I."/>
            <person name="Brannstrom I.O."/>
            <person name="Guillou S."/>
            <person name="Cros-Aarteil S."/>
            <person name="Calhoun S."/>
            <person name="Kuo A."/>
            <person name="Mondo S."/>
            <person name="Pangilinan J."/>
            <person name="Riley R."/>
            <person name="Labutti K."/>
            <person name="Andreopoulos B."/>
            <person name="Lipzen A."/>
            <person name="Chen C."/>
            <person name="Yanf M."/>
            <person name="Daum C."/>
            <person name="Ng V."/>
            <person name="Clum A."/>
            <person name="Steindorff A."/>
            <person name="Ohm R."/>
            <person name="Martin F."/>
            <person name="Silar P."/>
            <person name="Natvig D."/>
            <person name="Lalanne C."/>
            <person name="Gautier V."/>
            <person name="Ament-Velasquez S.L."/>
            <person name="Kruys A."/>
            <person name="Hutchinson M.I."/>
            <person name="Powell A.J."/>
            <person name="Barry K."/>
            <person name="Miller A.N."/>
            <person name="Grigoriev I.V."/>
            <person name="Debuchy R."/>
            <person name="Gladieux P."/>
            <person name="Thoren M.H."/>
            <person name="Johannesson H."/>
        </authorList>
    </citation>
    <scope>NUCLEOTIDE SEQUENCE</scope>
    <source>
        <strain evidence="8">CBS 955.72</strain>
    </source>
</reference>
<accession>A0AAJ0HVE7</accession>
<dbReference type="FunFam" id="1.20.1250.20:FF:000784">
    <property type="entry name" value="MFS drug efflux pump"/>
    <property type="match status" value="1"/>
</dbReference>
<dbReference type="SUPFAM" id="SSF103473">
    <property type="entry name" value="MFS general substrate transporter"/>
    <property type="match status" value="2"/>
</dbReference>